<dbReference type="EMBL" id="ABOX02000068">
    <property type="protein sequence ID" value="EEF57456.1"/>
    <property type="molecule type" value="Genomic_DNA"/>
</dbReference>
<feature type="signal peptide" evidence="1">
    <location>
        <begin position="1"/>
        <end position="21"/>
    </location>
</feature>
<feature type="domain" description="L,D-TPase catalytic" evidence="2">
    <location>
        <begin position="75"/>
        <end position="239"/>
    </location>
</feature>
<dbReference type="InterPro" id="IPR005490">
    <property type="entry name" value="LD_TPept_cat_dom"/>
</dbReference>
<evidence type="ECO:0000313" key="4">
    <source>
        <dbReference type="Proteomes" id="UP000003688"/>
    </source>
</evidence>
<proteinExistence type="predicted"/>
<keyword evidence="4" id="KW-1185">Reference proteome</keyword>
<dbReference type="Proteomes" id="UP000003688">
    <property type="component" value="Unassembled WGS sequence"/>
</dbReference>
<keyword evidence="1" id="KW-0732">Signal</keyword>
<dbReference type="Pfam" id="PF03734">
    <property type="entry name" value="YkuD"/>
    <property type="match status" value="1"/>
</dbReference>
<dbReference type="PANTHER" id="PTHR38589:SF1">
    <property type="entry name" value="BLR0621 PROTEIN"/>
    <property type="match status" value="1"/>
</dbReference>
<evidence type="ECO:0000259" key="2">
    <source>
        <dbReference type="Pfam" id="PF03734"/>
    </source>
</evidence>
<name>B9XRU5_PEDPL</name>
<dbReference type="AlphaFoldDB" id="B9XRU5"/>
<dbReference type="GO" id="GO:0016740">
    <property type="term" value="F:transferase activity"/>
    <property type="evidence" value="ECO:0007669"/>
    <property type="project" value="InterPro"/>
</dbReference>
<accession>B9XRU5</accession>
<dbReference type="PANTHER" id="PTHR38589">
    <property type="entry name" value="BLR0621 PROTEIN"/>
    <property type="match status" value="1"/>
</dbReference>
<dbReference type="OrthoDB" id="186490at2"/>
<evidence type="ECO:0000256" key="1">
    <source>
        <dbReference type="SAM" id="SignalP"/>
    </source>
</evidence>
<comment type="caution">
    <text evidence="3">The sequence shown here is derived from an EMBL/GenBank/DDBJ whole genome shotgun (WGS) entry which is preliminary data.</text>
</comment>
<reference evidence="3 4" key="1">
    <citation type="journal article" date="2011" name="J. Bacteriol.">
        <title>Genome sequence of 'Pedosphaera parvula' Ellin514, an aerobic Verrucomicrobial isolate from pasture soil.</title>
        <authorList>
            <person name="Kant R."/>
            <person name="van Passel M.W."/>
            <person name="Sangwan P."/>
            <person name="Palva A."/>
            <person name="Lucas S."/>
            <person name="Copeland A."/>
            <person name="Lapidus A."/>
            <person name="Glavina Del Rio T."/>
            <person name="Dalin E."/>
            <person name="Tice H."/>
            <person name="Bruce D."/>
            <person name="Goodwin L."/>
            <person name="Pitluck S."/>
            <person name="Chertkov O."/>
            <person name="Larimer F.W."/>
            <person name="Land M.L."/>
            <person name="Hauser L."/>
            <person name="Brettin T.S."/>
            <person name="Detter J.C."/>
            <person name="Han S."/>
            <person name="de Vos W.M."/>
            <person name="Janssen P.H."/>
            <person name="Smidt H."/>
        </authorList>
    </citation>
    <scope>NUCLEOTIDE SEQUENCE [LARGE SCALE GENOMIC DNA]</scope>
    <source>
        <strain evidence="3 4">Ellin514</strain>
    </source>
</reference>
<evidence type="ECO:0000313" key="3">
    <source>
        <dbReference type="EMBL" id="EEF57456.1"/>
    </source>
</evidence>
<organism evidence="3 4">
    <name type="scientific">Pedosphaera parvula (strain Ellin514)</name>
    <dbReference type="NCBI Taxonomy" id="320771"/>
    <lineage>
        <taxon>Bacteria</taxon>
        <taxon>Pseudomonadati</taxon>
        <taxon>Verrucomicrobiota</taxon>
        <taxon>Pedosphaerae</taxon>
        <taxon>Pedosphaerales</taxon>
        <taxon>Pedosphaeraceae</taxon>
        <taxon>Pedosphaera</taxon>
    </lineage>
</organism>
<protein>
    <submittedName>
        <fullName evidence="3">Conserved hypothetical membrane protein</fullName>
    </submittedName>
</protein>
<sequence precursor="true">MRKTALVALFSILFTATGAWAGESTSAFPSPEIPEFTSCKQLVLVITKNWQAVPGAVWRFERADEHSPWKKVGGKIPVVVGRNGLAWGKGLNPPVDLPGPHKKEGDGKSPAGMFRLSSAFGLAEPNEAKNVKLPYQPLSDLIECVDDVQSIHYNSIVDRSKVDKVDWNSSEKMREVGEQYRWGVVVDHNVNPRVAAGGSCIFMHIWKDAKTGTSGCTAMSRENMEKLLPWLNPADHPVLVQLPESEYNKLHKDWQLPKP</sequence>
<gene>
    <name evidence="3" type="ORF">Cflav_PD0567</name>
</gene>
<dbReference type="RefSeq" id="WP_007418528.1">
    <property type="nucleotide sequence ID" value="NZ_ABOX02000068.1"/>
</dbReference>
<feature type="chain" id="PRO_5002893203" evidence="1">
    <location>
        <begin position="22"/>
        <end position="259"/>
    </location>
</feature>
<dbReference type="STRING" id="320771.Cflav_PD0567"/>